<proteinExistence type="predicted"/>
<dbReference type="InterPro" id="IPR036388">
    <property type="entry name" value="WH-like_DNA-bd_sf"/>
</dbReference>
<evidence type="ECO:0000313" key="3">
    <source>
        <dbReference type="Proteomes" id="UP000249341"/>
    </source>
</evidence>
<evidence type="ECO:0000259" key="1">
    <source>
        <dbReference type="PROSITE" id="PS50995"/>
    </source>
</evidence>
<dbReference type="SUPFAM" id="SSF46785">
    <property type="entry name" value="Winged helix' DNA-binding domain"/>
    <property type="match status" value="1"/>
</dbReference>
<dbReference type="OrthoDB" id="5022690at2"/>
<dbReference type="AlphaFoldDB" id="A0A327ZDI4"/>
<dbReference type="PROSITE" id="PS50995">
    <property type="entry name" value="HTH_MARR_2"/>
    <property type="match status" value="1"/>
</dbReference>
<keyword evidence="3" id="KW-1185">Reference proteome</keyword>
<dbReference type="RefSeq" id="WP_111651121.1">
    <property type="nucleotide sequence ID" value="NZ_JACHWI010000011.1"/>
</dbReference>
<dbReference type="SMART" id="SM00347">
    <property type="entry name" value="HTH_MARR"/>
    <property type="match status" value="1"/>
</dbReference>
<protein>
    <submittedName>
        <fullName evidence="2">DNA-binding MarR family transcriptional regulator</fullName>
    </submittedName>
</protein>
<organism evidence="2 3">
    <name type="scientific">Actinoplanes lutulentus</name>
    <dbReference type="NCBI Taxonomy" id="1287878"/>
    <lineage>
        <taxon>Bacteria</taxon>
        <taxon>Bacillati</taxon>
        <taxon>Actinomycetota</taxon>
        <taxon>Actinomycetes</taxon>
        <taxon>Micromonosporales</taxon>
        <taxon>Micromonosporaceae</taxon>
        <taxon>Actinoplanes</taxon>
    </lineage>
</organism>
<dbReference type="GO" id="GO:0003700">
    <property type="term" value="F:DNA-binding transcription factor activity"/>
    <property type="evidence" value="ECO:0007669"/>
    <property type="project" value="InterPro"/>
</dbReference>
<dbReference type="PANTHER" id="PTHR39515">
    <property type="entry name" value="CONSERVED PROTEIN"/>
    <property type="match status" value="1"/>
</dbReference>
<accession>A0A327ZDI4</accession>
<dbReference type="Proteomes" id="UP000249341">
    <property type="component" value="Unassembled WGS sequence"/>
</dbReference>
<dbReference type="EMBL" id="QLMJ01000011">
    <property type="protein sequence ID" value="RAK34440.1"/>
    <property type="molecule type" value="Genomic_DNA"/>
</dbReference>
<gene>
    <name evidence="2" type="ORF">B0I29_11139</name>
</gene>
<dbReference type="Gene3D" id="1.10.287.100">
    <property type="match status" value="1"/>
</dbReference>
<feature type="domain" description="HTH marR-type" evidence="1">
    <location>
        <begin position="1"/>
        <end position="141"/>
    </location>
</feature>
<evidence type="ECO:0000313" key="2">
    <source>
        <dbReference type="EMBL" id="RAK34440.1"/>
    </source>
</evidence>
<dbReference type="PRINTS" id="PR00598">
    <property type="entry name" value="HTHMARR"/>
</dbReference>
<sequence>MTEATSEADIAERLRQSIGRFVRTVRARAATLPLPQAATLGDLGREGPQTIAQLAAGRGVKHQSMSRTVSELEARALVARTPDARDKRAVLLTLTAAGETALEADREARRRWMAAAIEARLTEDERRILHAVPDLLDRLGEGP</sequence>
<dbReference type="InterPro" id="IPR036390">
    <property type="entry name" value="WH_DNA-bd_sf"/>
</dbReference>
<comment type="caution">
    <text evidence="2">The sequence shown here is derived from an EMBL/GenBank/DDBJ whole genome shotgun (WGS) entry which is preliminary data.</text>
</comment>
<dbReference type="InterPro" id="IPR000835">
    <property type="entry name" value="HTH_MarR-typ"/>
</dbReference>
<dbReference type="InterPro" id="IPR052526">
    <property type="entry name" value="HTH-type_Bedaq_tolerance"/>
</dbReference>
<keyword evidence="2" id="KW-0238">DNA-binding</keyword>
<dbReference type="Pfam" id="PF12802">
    <property type="entry name" value="MarR_2"/>
    <property type="match status" value="1"/>
</dbReference>
<name>A0A327ZDI4_9ACTN</name>
<dbReference type="GO" id="GO:0003677">
    <property type="term" value="F:DNA binding"/>
    <property type="evidence" value="ECO:0007669"/>
    <property type="project" value="UniProtKB-KW"/>
</dbReference>
<reference evidence="2 3" key="1">
    <citation type="submission" date="2018-06" db="EMBL/GenBank/DDBJ databases">
        <title>Genomic Encyclopedia of Type Strains, Phase III (KMG-III): the genomes of soil and plant-associated and newly described type strains.</title>
        <authorList>
            <person name="Whitman W."/>
        </authorList>
    </citation>
    <scope>NUCLEOTIDE SEQUENCE [LARGE SCALE GENOMIC DNA]</scope>
    <source>
        <strain evidence="2 3">CGMCC 4.7090</strain>
    </source>
</reference>
<dbReference type="PANTHER" id="PTHR39515:SF2">
    <property type="entry name" value="HTH-TYPE TRANSCRIPTIONAL REGULATOR RV0880"/>
    <property type="match status" value="1"/>
</dbReference>
<dbReference type="Gene3D" id="1.10.10.10">
    <property type="entry name" value="Winged helix-like DNA-binding domain superfamily/Winged helix DNA-binding domain"/>
    <property type="match status" value="1"/>
</dbReference>